<protein>
    <submittedName>
        <fullName evidence="2">Uncharacterized protein</fullName>
    </submittedName>
</protein>
<dbReference type="AlphaFoldDB" id="A0A0S4STR7"/>
<feature type="compositionally biased region" description="Basic and acidic residues" evidence="1">
    <location>
        <begin position="36"/>
        <end position="51"/>
    </location>
</feature>
<evidence type="ECO:0000313" key="3">
    <source>
        <dbReference type="Proteomes" id="UP000052237"/>
    </source>
</evidence>
<comment type="caution">
    <text evidence="2">The sequence shown here is derived from an EMBL/GenBank/DDBJ whole genome shotgun (WGS) entry which is preliminary data.</text>
</comment>
<evidence type="ECO:0000256" key="1">
    <source>
        <dbReference type="SAM" id="MobiDB-lite"/>
    </source>
</evidence>
<name>A0A0S4STR7_CAMHY</name>
<dbReference type="Proteomes" id="UP000052237">
    <property type="component" value="Unassembled WGS sequence"/>
</dbReference>
<evidence type="ECO:0000313" key="2">
    <source>
        <dbReference type="EMBL" id="CUU89838.1"/>
    </source>
</evidence>
<proteinExistence type="predicted"/>
<feature type="region of interest" description="Disordered" evidence="1">
    <location>
        <begin position="24"/>
        <end position="51"/>
    </location>
</feature>
<gene>
    <name evidence="2" type="ORF">ERS686654_02033</name>
</gene>
<reference evidence="2 3" key="1">
    <citation type="submission" date="2015-11" db="EMBL/GenBank/DDBJ databases">
        <authorList>
            <consortium name="Pathogen Informatics"/>
        </authorList>
    </citation>
    <scope>NUCLEOTIDE SEQUENCE [LARGE SCALE GENOMIC DNA]</scope>
    <source>
        <strain evidence="2 3">006A-0059</strain>
    </source>
</reference>
<dbReference type="EMBL" id="FAVB01000007">
    <property type="protein sequence ID" value="CUU89838.1"/>
    <property type="molecule type" value="Genomic_DNA"/>
</dbReference>
<sequence length="92" mass="10611">MAIFKEKKQPFAFVDLDNKQDNKQNNLNEFISSGAGDKKLSNNSDKKGRPRAKEKLARISLYVTEEEKVKLIQSSEDLHMTLSSFIRFKIFS</sequence>
<keyword evidence="3" id="KW-1185">Reference proteome</keyword>
<accession>A0A0S4STR7</accession>
<organism evidence="2 3">
    <name type="scientific">Campylobacter hyointestinalis subsp. hyointestinalis</name>
    <dbReference type="NCBI Taxonomy" id="91352"/>
    <lineage>
        <taxon>Bacteria</taxon>
        <taxon>Pseudomonadati</taxon>
        <taxon>Campylobacterota</taxon>
        <taxon>Epsilonproteobacteria</taxon>
        <taxon>Campylobacterales</taxon>
        <taxon>Campylobacteraceae</taxon>
        <taxon>Campylobacter</taxon>
    </lineage>
</organism>
<dbReference type="RefSeq" id="WP_059435481.1">
    <property type="nucleotide sequence ID" value="NZ_FAVB01000007.1"/>
</dbReference>